<dbReference type="InterPro" id="IPR001156">
    <property type="entry name" value="Transferrin-like_dom"/>
</dbReference>
<dbReference type="GO" id="GO:0019731">
    <property type="term" value="P:antibacterial humoral response"/>
    <property type="evidence" value="ECO:0007669"/>
    <property type="project" value="TreeGrafter"/>
</dbReference>
<dbReference type="PANTHER" id="PTHR11485">
    <property type="entry name" value="TRANSFERRIN"/>
    <property type="match status" value="1"/>
</dbReference>
<feature type="chain" id="PRO_5021385049" description="Transferrin-like domain-containing protein" evidence="1">
    <location>
        <begin position="19"/>
        <end position="144"/>
    </location>
</feature>
<dbReference type="AlphaFoldDB" id="A0A4W5LTP7"/>
<dbReference type="GO" id="GO:0005769">
    <property type="term" value="C:early endosome"/>
    <property type="evidence" value="ECO:0007669"/>
    <property type="project" value="TreeGrafter"/>
</dbReference>
<dbReference type="GO" id="GO:0005615">
    <property type="term" value="C:extracellular space"/>
    <property type="evidence" value="ECO:0007669"/>
    <property type="project" value="TreeGrafter"/>
</dbReference>
<name>A0A4W5LTP7_9TELE</name>
<evidence type="ECO:0000259" key="2">
    <source>
        <dbReference type="PROSITE" id="PS51408"/>
    </source>
</evidence>
<reference evidence="4" key="1">
    <citation type="submission" date="2018-06" db="EMBL/GenBank/DDBJ databases">
        <title>Genome assembly of Danube salmon.</title>
        <authorList>
            <person name="Macqueen D.J."/>
            <person name="Gundappa M.K."/>
        </authorList>
    </citation>
    <scope>NUCLEOTIDE SEQUENCE [LARGE SCALE GENOMIC DNA]</scope>
</reference>
<evidence type="ECO:0000256" key="1">
    <source>
        <dbReference type="SAM" id="SignalP"/>
    </source>
</evidence>
<reference evidence="3" key="2">
    <citation type="submission" date="2025-08" db="UniProtKB">
        <authorList>
            <consortium name="Ensembl"/>
        </authorList>
    </citation>
    <scope>IDENTIFICATION</scope>
</reference>
<dbReference type="GO" id="GO:0005886">
    <property type="term" value="C:plasma membrane"/>
    <property type="evidence" value="ECO:0007669"/>
    <property type="project" value="TreeGrafter"/>
</dbReference>
<feature type="domain" description="Transferrin-like" evidence="2">
    <location>
        <begin position="25"/>
        <end position="144"/>
    </location>
</feature>
<keyword evidence="1" id="KW-0732">Signal</keyword>
<feature type="signal peptide" evidence="1">
    <location>
        <begin position="1"/>
        <end position="18"/>
    </location>
</feature>
<organism evidence="3 4">
    <name type="scientific">Hucho hucho</name>
    <name type="common">huchen</name>
    <dbReference type="NCBI Taxonomy" id="62062"/>
    <lineage>
        <taxon>Eukaryota</taxon>
        <taxon>Metazoa</taxon>
        <taxon>Chordata</taxon>
        <taxon>Craniata</taxon>
        <taxon>Vertebrata</taxon>
        <taxon>Euteleostomi</taxon>
        <taxon>Actinopterygii</taxon>
        <taxon>Neopterygii</taxon>
        <taxon>Teleostei</taxon>
        <taxon>Protacanthopterygii</taxon>
        <taxon>Salmoniformes</taxon>
        <taxon>Salmonidae</taxon>
        <taxon>Salmoninae</taxon>
        <taxon>Hucho</taxon>
    </lineage>
</organism>
<reference evidence="3" key="3">
    <citation type="submission" date="2025-09" db="UniProtKB">
        <authorList>
            <consortium name="Ensembl"/>
        </authorList>
    </citation>
    <scope>IDENTIFICATION</scope>
</reference>
<dbReference type="SMART" id="SM00094">
    <property type="entry name" value="TR_FER"/>
    <property type="match status" value="1"/>
</dbReference>
<dbReference type="GO" id="GO:0055037">
    <property type="term" value="C:recycling endosome"/>
    <property type="evidence" value="ECO:0007669"/>
    <property type="project" value="TreeGrafter"/>
</dbReference>
<dbReference type="Proteomes" id="UP000314982">
    <property type="component" value="Unassembled WGS sequence"/>
</dbReference>
<accession>A0A4W5LTP7</accession>
<dbReference type="GeneTree" id="ENSGT00940000156055"/>
<dbReference type="Gene3D" id="3.40.190.10">
    <property type="entry name" value="Periplasmic binding protein-like II"/>
    <property type="match status" value="1"/>
</dbReference>
<dbReference type="PANTHER" id="PTHR11485:SF31">
    <property type="entry name" value="SEROTRANSFERRIN"/>
    <property type="match status" value="1"/>
</dbReference>
<dbReference type="PROSITE" id="PS51408">
    <property type="entry name" value="TRANSFERRIN_LIKE_4"/>
    <property type="match status" value="1"/>
</dbReference>
<dbReference type="Pfam" id="PF00405">
    <property type="entry name" value="Transferrin"/>
    <property type="match status" value="1"/>
</dbReference>
<evidence type="ECO:0000313" key="3">
    <source>
        <dbReference type="Ensembl" id="ENSHHUP00000029646.1"/>
    </source>
</evidence>
<protein>
    <recommendedName>
        <fullName evidence="2">Transferrin-like domain-containing protein</fullName>
    </recommendedName>
</protein>
<dbReference type="GO" id="GO:0006826">
    <property type="term" value="P:iron ion transport"/>
    <property type="evidence" value="ECO:0007669"/>
    <property type="project" value="TreeGrafter"/>
</dbReference>
<evidence type="ECO:0000313" key="4">
    <source>
        <dbReference type="Proteomes" id="UP000314982"/>
    </source>
</evidence>
<sequence length="144" mass="16154">IFHNFITAFILSSATAYAVPAEGIVRWCVKSDQELKKCHDLAAKVAQFSCVKRDSSIDCIKAIKADAITLDGGDIYTAGLQNYDLRPIIAEDYGEGKHLKTKFKISSTFSVKLNMLYILFSIRLREMLNLCLLVNGRDWVYNGP</sequence>
<dbReference type="SUPFAM" id="SSF53850">
    <property type="entry name" value="Periplasmic binding protein-like II"/>
    <property type="match status" value="1"/>
</dbReference>
<dbReference type="Ensembl" id="ENSHHUT00000030877.1">
    <property type="protein sequence ID" value="ENSHHUP00000029646.1"/>
    <property type="gene ID" value="ENSHHUG00000018901.1"/>
</dbReference>
<keyword evidence="4" id="KW-1185">Reference proteome</keyword>
<proteinExistence type="predicted"/>
<dbReference type="STRING" id="62062.ENSHHUP00000029646"/>